<evidence type="ECO:0000256" key="10">
    <source>
        <dbReference type="SAM" id="MobiDB-lite"/>
    </source>
</evidence>
<evidence type="ECO:0000256" key="9">
    <source>
        <dbReference type="PROSITE-ProRule" id="PRU10141"/>
    </source>
</evidence>
<dbReference type="PROSITE" id="PS51125">
    <property type="entry name" value="NHL"/>
    <property type="match status" value="1"/>
</dbReference>
<keyword evidence="7 9" id="KW-0067">ATP-binding</keyword>
<reference evidence="12 13" key="1">
    <citation type="journal article" date="2010" name="Stand. Genomic Sci.">
        <title>Complete genome sequence of Meiothermus silvanus type strain (VI-R2).</title>
        <authorList>
            <person name="Sikorski J."/>
            <person name="Tindall B.J."/>
            <person name="Lowry S."/>
            <person name="Lucas S."/>
            <person name="Nolan M."/>
            <person name="Copeland A."/>
            <person name="Glavina Del Rio T."/>
            <person name="Tice H."/>
            <person name="Cheng J.F."/>
            <person name="Han C."/>
            <person name="Pitluck S."/>
            <person name="Liolios K."/>
            <person name="Ivanova N."/>
            <person name="Mavromatis K."/>
            <person name="Mikhailova N."/>
            <person name="Pati A."/>
            <person name="Goodwin L."/>
            <person name="Chen A."/>
            <person name="Palaniappan K."/>
            <person name="Land M."/>
            <person name="Hauser L."/>
            <person name="Chang Y.J."/>
            <person name="Jeffries C.D."/>
            <person name="Rohde M."/>
            <person name="Goker M."/>
            <person name="Woyke T."/>
            <person name="Bristow J."/>
            <person name="Eisen J.A."/>
            <person name="Markowitz V."/>
            <person name="Hugenholtz P."/>
            <person name="Kyrpides N.C."/>
            <person name="Klenk H.P."/>
            <person name="Lapidus A."/>
        </authorList>
    </citation>
    <scope>NUCLEOTIDE SEQUENCE [LARGE SCALE GENOMIC DNA]</scope>
    <source>
        <strain evidence="13">ATCC 700542 / DSM 9946 / VI-R2</strain>
    </source>
</reference>
<dbReference type="Proteomes" id="UP000001916">
    <property type="component" value="Chromosome"/>
</dbReference>
<dbReference type="PROSITE" id="PS50011">
    <property type="entry name" value="PROTEIN_KINASE_DOM"/>
    <property type="match status" value="1"/>
</dbReference>
<feature type="region of interest" description="Disordered" evidence="10">
    <location>
        <begin position="66"/>
        <end position="107"/>
    </location>
</feature>
<keyword evidence="6 12" id="KW-0418">Kinase</keyword>
<dbReference type="InterPro" id="IPR011009">
    <property type="entry name" value="Kinase-like_dom_sf"/>
</dbReference>
<dbReference type="OrthoDB" id="9788659at2"/>
<sequence>MSVLLAVLLVGLSVALALRLGSTWVLLGGMALLLGVGWGLGAQPAPWLPLLALGLVVAWGPRPRLGLAPSRATPPRPANGKNGKGPKARLNKTKTPTNPRTTLSGLAGAPAGLEDKYEILEKVGIGGMATVYKARDKSGQMLALKIPQEKFVGDTRFVRRFHREAEVLAHLDHPSIVKVFDHGNVGDTHYIAMEFLDGEGLDRLIESRKLSVRSSVEIMQRVAEALQHIHAQGIIHRDIKPGNIMVLKGAIREDGRVDPKGVRLMDFGIAAGKVLTRLTITGARIGTPVYMSPEQAKGQRIDHRSDIYSLGVVFYEALTGQPPFQGGYEAVIHQQIFQMPTPPRQQNPEIPQALSDLVYRMLDKDPEKRPSLDQVIAALKGNWEEDQGLQAEYYLALAVEAKKGTLRLVEPSGMLARMWSGVGSGRGQFPSPPLSLAVDPQGRFWITLFEYGGSGVRLVHRFSAGGELEFSMGPYGMKPGEFLYPASIAVSGNDLYVLDTETNTISHFDLEGNLLGRFGGAGPGRGTFDAPKGLVVGRHFLYVLDYGNRQVQRLSLEGQYLSRYAFRKSRETQELRVIAGMGLGLDDQLYIYDADAQKIRQVAQDGQITSSIPLQLLEGEDPNSIVEMIIRGDILYAARRGGTKIQRMRLSGEPLPPIDIYAPLRSLTVWVNYAKGKN</sequence>
<feature type="compositionally biased region" description="Low complexity" evidence="10">
    <location>
        <begin position="93"/>
        <end position="103"/>
    </location>
</feature>
<dbReference type="eggNOG" id="COG0515">
    <property type="taxonomic scope" value="Bacteria"/>
</dbReference>
<dbReference type="PANTHER" id="PTHR43289">
    <property type="entry name" value="MITOGEN-ACTIVATED PROTEIN KINASE KINASE KINASE 20-RELATED"/>
    <property type="match status" value="1"/>
</dbReference>
<protein>
    <recommendedName>
        <fullName evidence="1">non-specific serine/threonine protein kinase</fullName>
        <ecNumber evidence="1">2.7.11.1</ecNumber>
    </recommendedName>
</protein>
<dbReference type="STRING" id="526227.Mesil_1383"/>
<dbReference type="AlphaFoldDB" id="D7BEN3"/>
<dbReference type="SUPFAM" id="SSF63825">
    <property type="entry name" value="YWTD domain"/>
    <property type="match status" value="1"/>
</dbReference>
<feature type="repeat" description="NHL" evidence="8">
    <location>
        <begin position="469"/>
        <end position="511"/>
    </location>
</feature>
<evidence type="ECO:0000256" key="5">
    <source>
        <dbReference type="ARBA" id="ARBA00022741"/>
    </source>
</evidence>
<dbReference type="PANTHER" id="PTHR43289:SF6">
    <property type="entry name" value="SERINE_THREONINE-PROTEIN KINASE NEKL-3"/>
    <property type="match status" value="1"/>
</dbReference>
<feature type="domain" description="Protein kinase" evidence="11">
    <location>
        <begin position="117"/>
        <end position="395"/>
    </location>
</feature>
<dbReference type="CDD" id="cd05819">
    <property type="entry name" value="NHL"/>
    <property type="match status" value="1"/>
</dbReference>
<organism evidence="12 13">
    <name type="scientific">Allomeiothermus silvanus (strain ATCC 700542 / DSM 9946 / NBRC 106475 / NCIMB 13440 / VI-R2)</name>
    <name type="common">Thermus silvanus</name>
    <dbReference type="NCBI Taxonomy" id="526227"/>
    <lineage>
        <taxon>Bacteria</taxon>
        <taxon>Thermotogati</taxon>
        <taxon>Deinococcota</taxon>
        <taxon>Deinococci</taxon>
        <taxon>Thermales</taxon>
        <taxon>Thermaceae</taxon>
        <taxon>Allomeiothermus</taxon>
    </lineage>
</organism>
<dbReference type="Gene3D" id="1.10.510.10">
    <property type="entry name" value="Transferase(Phosphotransferase) domain 1"/>
    <property type="match status" value="1"/>
</dbReference>
<dbReference type="PROSITE" id="PS00107">
    <property type="entry name" value="PROTEIN_KINASE_ATP"/>
    <property type="match status" value="1"/>
</dbReference>
<evidence type="ECO:0000313" key="12">
    <source>
        <dbReference type="EMBL" id="ADH63276.1"/>
    </source>
</evidence>
<keyword evidence="13" id="KW-1185">Reference proteome</keyword>
<dbReference type="Pfam" id="PF00069">
    <property type="entry name" value="Pkinase"/>
    <property type="match status" value="1"/>
</dbReference>
<keyword evidence="5 9" id="KW-0547">Nucleotide-binding</keyword>
<evidence type="ECO:0000313" key="13">
    <source>
        <dbReference type="Proteomes" id="UP000001916"/>
    </source>
</evidence>
<name>D7BEN3_ALLS1</name>
<evidence type="ECO:0000256" key="7">
    <source>
        <dbReference type="ARBA" id="ARBA00022840"/>
    </source>
</evidence>
<dbReference type="PROSITE" id="PS00108">
    <property type="entry name" value="PROTEIN_KINASE_ST"/>
    <property type="match status" value="1"/>
</dbReference>
<keyword evidence="3" id="KW-0808">Transferase</keyword>
<gene>
    <name evidence="12" type="ordered locus">Mesil_1383</name>
</gene>
<evidence type="ECO:0000256" key="3">
    <source>
        <dbReference type="ARBA" id="ARBA00022679"/>
    </source>
</evidence>
<dbReference type="SUPFAM" id="SSF56112">
    <property type="entry name" value="Protein kinase-like (PK-like)"/>
    <property type="match status" value="1"/>
</dbReference>
<dbReference type="EC" id="2.7.11.1" evidence="1"/>
<proteinExistence type="predicted"/>
<dbReference type="eggNOG" id="COG3391">
    <property type="taxonomic scope" value="Bacteria"/>
</dbReference>
<dbReference type="InterPro" id="IPR000719">
    <property type="entry name" value="Prot_kinase_dom"/>
</dbReference>
<evidence type="ECO:0000256" key="4">
    <source>
        <dbReference type="ARBA" id="ARBA00022737"/>
    </source>
</evidence>
<dbReference type="KEGG" id="msv:Mesil_1383"/>
<dbReference type="InterPro" id="IPR001258">
    <property type="entry name" value="NHL_repeat"/>
</dbReference>
<dbReference type="RefSeq" id="WP_013157845.1">
    <property type="nucleotide sequence ID" value="NC_014212.1"/>
</dbReference>
<dbReference type="InterPro" id="IPR017441">
    <property type="entry name" value="Protein_kinase_ATP_BS"/>
</dbReference>
<dbReference type="GO" id="GO:0005524">
    <property type="term" value="F:ATP binding"/>
    <property type="evidence" value="ECO:0007669"/>
    <property type="project" value="UniProtKB-UniRule"/>
</dbReference>
<dbReference type="InterPro" id="IPR008271">
    <property type="entry name" value="Ser/Thr_kinase_AS"/>
</dbReference>
<accession>D7BEN3</accession>
<dbReference type="SMART" id="SM00220">
    <property type="entry name" value="S_TKc"/>
    <property type="match status" value="1"/>
</dbReference>
<dbReference type="FunFam" id="1.10.510.10:FF:000021">
    <property type="entry name" value="Serine/threonine protein kinase"/>
    <property type="match status" value="1"/>
</dbReference>
<keyword evidence="4" id="KW-0677">Repeat</keyword>
<evidence type="ECO:0000256" key="2">
    <source>
        <dbReference type="ARBA" id="ARBA00022527"/>
    </source>
</evidence>
<evidence type="ECO:0000256" key="8">
    <source>
        <dbReference type="PROSITE-ProRule" id="PRU00504"/>
    </source>
</evidence>
<evidence type="ECO:0000256" key="1">
    <source>
        <dbReference type="ARBA" id="ARBA00012513"/>
    </source>
</evidence>
<feature type="binding site" evidence="9">
    <location>
        <position position="145"/>
    </location>
    <ligand>
        <name>ATP</name>
        <dbReference type="ChEBI" id="CHEBI:30616"/>
    </ligand>
</feature>
<dbReference type="HOGENOM" id="CLU_410349_0_0_0"/>
<evidence type="ECO:0000259" key="11">
    <source>
        <dbReference type="PROSITE" id="PS50011"/>
    </source>
</evidence>
<dbReference type="CDD" id="cd14014">
    <property type="entry name" value="STKc_PknB_like"/>
    <property type="match status" value="1"/>
</dbReference>
<dbReference type="Pfam" id="PF01436">
    <property type="entry name" value="NHL"/>
    <property type="match status" value="1"/>
</dbReference>
<dbReference type="Gene3D" id="3.30.200.20">
    <property type="entry name" value="Phosphorylase Kinase, domain 1"/>
    <property type="match status" value="1"/>
</dbReference>
<keyword evidence="2 12" id="KW-0723">Serine/threonine-protein kinase</keyword>
<dbReference type="EMBL" id="CP002042">
    <property type="protein sequence ID" value="ADH63276.1"/>
    <property type="molecule type" value="Genomic_DNA"/>
</dbReference>
<evidence type="ECO:0000256" key="6">
    <source>
        <dbReference type="ARBA" id="ARBA00022777"/>
    </source>
</evidence>
<dbReference type="Gene3D" id="2.120.10.30">
    <property type="entry name" value="TolB, C-terminal domain"/>
    <property type="match status" value="1"/>
</dbReference>
<dbReference type="InterPro" id="IPR011042">
    <property type="entry name" value="6-blade_b-propeller_TolB-like"/>
</dbReference>
<dbReference type="GO" id="GO:0004674">
    <property type="term" value="F:protein serine/threonine kinase activity"/>
    <property type="evidence" value="ECO:0007669"/>
    <property type="project" value="UniProtKB-KW"/>
</dbReference>